<comment type="caution">
    <text evidence="6">The sequence shown here is derived from an EMBL/GenBank/DDBJ whole genome shotgun (WGS) entry which is preliminary data.</text>
</comment>
<dbReference type="Pfam" id="PF00201">
    <property type="entry name" value="UDPGT"/>
    <property type="match status" value="1"/>
</dbReference>
<keyword evidence="5" id="KW-0812">Transmembrane</keyword>
<comment type="catalytic activity">
    <reaction evidence="5">
        <text>glucuronate acceptor + UDP-alpha-D-glucuronate = acceptor beta-D-glucuronoside + UDP + H(+)</text>
        <dbReference type="Rhea" id="RHEA:21032"/>
        <dbReference type="ChEBI" id="CHEBI:15378"/>
        <dbReference type="ChEBI" id="CHEBI:58052"/>
        <dbReference type="ChEBI" id="CHEBI:58223"/>
        <dbReference type="ChEBI" id="CHEBI:132367"/>
        <dbReference type="ChEBI" id="CHEBI:132368"/>
        <dbReference type="EC" id="2.4.1.17"/>
    </reaction>
</comment>
<sequence>MDQRTMNIILIYIAYCEAANILYIVPFPSKSHDIFFRPIGLELAKRGHNVTVITSFDVPNPPKNYHKIVIERKELWDLIGTGRPNVFETIKLKTHEMINAILWQGGLPFTKHILNSSQVQEFLSKDNTFDLVISETFVQEAMYTLAYKYNAPLVLVSAFGNCMRHNIAVGNPLQLATVLHEFISVENPSSFIGRLENLYVSLYEYFWWRFWYLKEQESIARAFIKNLPPSMPSLYEMHQDASLFLINSHFSFDSPMALLPNIIEIGGLHATPEAESIPKDIEKILDESINGVLYINFGTNVKSSELPPEKKNAFLNVFNRLNITVLWKFEDDINTKMIPNVVVRKWFPQRKILAHPNIKLFFGHGGIMSTQEAIVFGVPIIGVPIYGDQYNNLLITEEAGFGKILNYYDINEVNVETAVNEMLYNASYMRKAKEISRRATISMKMDENKMKKD</sequence>
<dbReference type="EMBL" id="CAVLEF010000283">
    <property type="protein sequence ID" value="CAK1556338.1"/>
    <property type="molecule type" value="Genomic_DNA"/>
</dbReference>
<proteinExistence type="inferred from homology"/>
<gene>
    <name evidence="6" type="ORF">LNINA_LOCUS15094</name>
</gene>
<evidence type="ECO:0000256" key="4">
    <source>
        <dbReference type="RuleBase" id="RU003718"/>
    </source>
</evidence>
<comment type="subcellular location">
    <subcellularLocation>
        <location evidence="5">Membrane</location>
        <topology evidence="5">Single-pass membrane protein</topology>
    </subcellularLocation>
</comment>
<dbReference type="Gene3D" id="3.40.50.2000">
    <property type="entry name" value="Glycogen Phosphorylase B"/>
    <property type="match status" value="2"/>
</dbReference>
<keyword evidence="5" id="KW-0472">Membrane</keyword>
<evidence type="ECO:0000256" key="3">
    <source>
        <dbReference type="ARBA" id="ARBA00022679"/>
    </source>
</evidence>
<evidence type="ECO:0000256" key="1">
    <source>
        <dbReference type="ARBA" id="ARBA00009995"/>
    </source>
</evidence>
<dbReference type="PROSITE" id="PS00375">
    <property type="entry name" value="UDPGT"/>
    <property type="match status" value="1"/>
</dbReference>
<reference evidence="6 7" key="1">
    <citation type="submission" date="2023-11" db="EMBL/GenBank/DDBJ databases">
        <authorList>
            <person name="Okamura Y."/>
        </authorList>
    </citation>
    <scope>NUCLEOTIDE SEQUENCE [LARGE SCALE GENOMIC DNA]</scope>
</reference>
<dbReference type="AlphaFoldDB" id="A0AAV1K5B5"/>
<dbReference type="Proteomes" id="UP001497472">
    <property type="component" value="Unassembled WGS sequence"/>
</dbReference>
<dbReference type="InterPro" id="IPR035595">
    <property type="entry name" value="UDP_glycos_trans_CS"/>
</dbReference>
<dbReference type="SUPFAM" id="SSF53756">
    <property type="entry name" value="UDP-Glycosyltransferase/glycogen phosphorylase"/>
    <property type="match status" value="1"/>
</dbReference>
<evidence type="ECO:0000256" key="5">
    <source>
        <dbReference type="RuleBase" id="RU362059"/>
    </source>
</evidence>
<organism evidence="6 7">
    <name type="scientific">Leptosia nina</name>
    <dbReference type="NCBI Taxonomy" id="320188"/>
    <lineage>
        <taxon>Eukaryota</taxon>
        <taxon>Metazoa</taxon>
        <taxon>Ecdysozoa</taxon>
        <taxon>Arthropoda</taxon>
        <taxon>Hexapoda</taxon>
        <taxon>Insecta</taxon>
        <taxon>Pterygota</taxon>
        <taxon>Neoptera</taxon>
        <taxon>Endopterygota</taxon>
        <taxon>Lepidoptera</taxon>
        <taxon>Glossata</taxon>
        <taxon>Ditrysia</taxon>
        <taxon>Papilionoidea</taxon>
        <taxon>Pieridae</taxon>
        <taxon>Pierinae</taxon>
        <taxon>Leptosia</taxon>
    </lineage>
</organism>
<name>A0AAV1K5B5_9NEOP</name>
<comment type="similarity">
    <text evidence="1 4">Belongs to the UDP-glycosyltransferase family.</text>
</comment>
<dbReference type="InterPro" id="IPR050271">
    <property type="entry name" value="UDP-glycosyltransferase"/>
</dbReference>
<feature type="transmembrane region" description="Helical" evidence="5">
    <location>
        <begin position="7"/>
        <end position="25"/>
    </location>
</feature>
<accession>A0AAV1K5B5</accession>
<dbReference type="PANTHER" id="PTHR48043:SF159">
    <property type="entry name" value="EG:EG0003.4 PROTEIN-RELATED"/>
    <property type="match status" value="1"/>
</dbReference>
<keyword evidence="5" id="KW-1133">Transmembrane helix</keyword>
<dbReference type="InterPro" id="IPR002213">
    <property type="entry name" value="UDP_glucos_trans"/>
</dbReference>
<keyword evidence="2 4" id="KW-0328">Glycosyltransferase</keyword>
<dbReference type="FunFam" id="3.40.50.2000:FF:000050">
    <property type="entry name" value="UDP-glucuronosyltransferase"/>
    <property type="match status" value="1"/>
</dbReference>
<keyword evidence="3 4" id="KW-0808">Transferase</keyword>
<evidence type="ECO:0000313" key="6">
    <source>
        <dbReference type="EMBL" id="CAK1556338.1"/>
    </source>
</evidence>
<dbReference type="CDD" id="cd03784">
    <property type="entry name" value="GT1_Gtf-like"/>
    <property type="match status" value="1"/>
</dbReference>
<dbReference type="EC" id="2.4.1.17" evidence="5"/>
<evidence type="ECO:0000256" key="2">
    <source>
        <dbReference type="ARBA" id="ARBA00022676"/>
    </source>
</evidence>
<dbReference type="PANTHER" id="PTHR48043">
    <property type="entry name" value="EG:EG0003.4 PROTEIN-RELATED"/>
    <property type="match status" value="1"/>
</dbReference>
<evidence type="ECO:0000313" key="7">
    <source>
        <dbReference type="Proteomes" id="UP001497472"/>
    </source>
</evidence>
<dbReference type="GO" id="GO:0015020">
    <property type="term" value="F:glucuronosyltransferase activity"/>
    <property type="evidence" value="ECO:0007669"/>
    <property type="project" value="UniProtKB-EC"/>
</dbReference>
<protein>
    <recommendedName>
        <fullName evidence="5">UDP-glucuronosyltransferase</fullName>
        <ecNumber evidence="5">2.4.1.17</ecNumber>
    </recommendedName>
</protein>
<dbReference type="GO" id="GO:0016020">
    <property type="term" value="C:membrane"/>
    <property type="evidence" value="ECO:0007669"/>
    <property type="project" value="UniProtKB-SubCell"/>
</dbReference>
<keyword evidence="7" id="KW-1185">Reference proteome</keyword>